<dbReference type="AlphaFoldDB" id="A0AAN6TYI8"/>
<name>A0AAN6TYI8_9PEZI</name>
<comment type="caution">
    <text evidence="1">The sequence shown here is derived from an EMBL/GenBank/DDBJ whole genome shotgun (WGS) entry which is preliminary data.</text>
</comment>
<reference evidence="1" key="1">
    <citation type="journal article" date="2023" name="Mol. Phylogenet. Evol.">
        <title>Genome-scale phylogeny and comparative genomics of the fungal order Sordariales.</title>
        <authorList>
            <person name="Hensen N."/>
            <person name="Bonometti L."/>
            <person name="Westerberg I."/>
            <person name="Brannstrom I.O."/>
            <person name="Guillou S."/>
            <person name="Cros-Aarteil S."/>
            <person name="Calhoun S."/>
            <person name="Haridas S."/>
            <person name="Kuo A."/>
            <person name="Mondo S."/>
            <person name="Pangilinan J."/>
            <person name="Riley R."/>
            <person name="LaButti K."/>
            <person name="Andreopoulos B."/>
            <person name="Lipzen A."/>
            <person name="Chen C."/>
            <person name="Yan M."/>
            <person name="Daum C."/>
            <person name="Ng V."/>
            <person name="Clum A."/>
            <person name="Steindorff A."/>
            <person name="Ohm R.A."/>
            <person name="Martin F."/>
            <person name="Silar P."/>
            <person name="Natvig D.O."/>
            <person name="Lalanne C."/>
            <person name="Gautier V."/>
            <person name="Ament-Velasquez S.L."/>
            <person name="Kruys A."/>
            <person name="Hutchinson M.I."/>
            <person name="Powell A.J."/>
            <person name="Barry K."/>
            <person name="Miller A.N."/>
            <person name="Grigoriev I.V."/>
            <person name="Debuchy R."/>
            <person name="Gladieux P."/>
            <person name="Hiltunen Thoren M."/>
            <person name="Johannesson H."/>
        </authorList>
    </citation>
    <scope>NUCLEOTIDE SEQUENCE</scope>
    <source>
        <strain evidence="1">CBS 731.68</strain>
    </source>
</reference>
<protein>
    <submittedName>
        <fullName evidence="1">Uncharacterized protein</fullName>
    </submittedName>
</protein>
<evidence type="ECO:0000313" key="2">
    <source>
        <dbReference type="Proteomes" id="UP001302602"/>
    </source>
</evidence>
<dbReference type="GeneID" id="87829763"/>
<dbReference type="Proteomes" id="UP001302602">
    <property type="component" value="Unassembled WGS sequence"/>
</dbReference>
<dbReference type="RefSeq" id="XP_062646760.1">
    <property type="nucleotide sequence ID" value="XM_062792994.1"/>
</dbReference>
<keyword evidence="2" id="KW-1185">Reference proteome</keyword>
<reference evidence="1" key="2">
    <citation type="submission" date="2023-05" db="EMBL/GenBank/DDBJ databases">
        <authorList>
            <consortium name="Lawrence Berkeley National Laboratory"/>
            <person name="Steindorff A."/>
            <person name="Hensen N."/>
            <person name="Bonometti L."/>
            <person name="Westerberg I."/>
            <person name="Brannstrom I.O."/>
            <person name="Guillou S."/>
            <person name="Cros-Aarteil S."/>
            <person name="Calhoun S."/>
            <person name="Haridas S."/>
            <person name="Kuo A."/>
            <person name="Mondo S."/>
            <person name="Pangilinan J."/>
            <person name="Riley R."/>
            <person name="Labutti K."/>
            <person name="Andreopoulos B."/>
            <person name="Lipzen A."/>
            <person name="Chen C."/>
            <person name="Yanf M."/>
            <person name="Daum C."/>
            <person name="Ng V."/>
            <person name="Clum A."/>
            <person name="Ohm R."/>
            <person name="Martin F."/>
            <person name="Silar P."/>
            <person name="Natvig D."/>
            <person name="Lalanne C."/>
            <person name="Gautier V."/>
            <person name="Ament-Velasquez S.L."/>
            <person name="Kruys A."/>
            <person name="Hutchinson M.I."/>
            <person name="Powell A.J."/>
            <person name="Barry K."/>
            <person name="Miller A.N."/>
            <person name="Grigoriev I.V."/>
            <person name="Debuchy R."/>
            <person name="Gladieux P."/>
            <person name="Thoren M.H."/>
            <person name="Johannesson H."/>
        </authorList>
    </citation>
    <scope>NUCLEOTIDE SEQUENCE</scope>
    <source>
        <strain evidence="1">CBS 731.68</strain>
    </source>
</reference>
<sequence>MFLPNTSASSKAMEIAIPQNPPTFPFYLPQHKGTLPAIKAPTPTASPYFTSFMTHLRLTGHLVRRTGS</sequence>
<organism evidence="1 2">
    <name type="scientific">Parathielavia appendiculata</name>
    <dbReference type="NCBI Taxonomy" id="2587402"/>
    <lineage>
        <taxon>Eukaryota</taxon>
        <taxon>Fungi</taxon>
        <taxon>Dikarya</taxon>
        <taxon>Ascomycota</taxon>
        <taxon>Pezizomycotina</taxon>
        <taxon>Sordariomycetes</taxon>
        <taxon>Sordariomycetidae</taxon>
        <taxon>Sordariales</taxon>
        <taxon>Chaetomiaceae</taxon>
        <taxon>Parathielavia</taxon>
    </lineage>
</organism>
<gene>
    <name evidence="1" type="ORF">N657DRAFT_645700</name>
</gene>
<evidence type="ECO:0000313" key="1">
    <source>
        <dbReference type="EMBL" id="KAK4122989.1"/>
    </source>
</evidence>
<proteinExistence type="predicted"/>
<accession>A0AAN6TYI8</accession>
<dbReference type="EMBL" id="MU853229">
    <property type="protein sequence ID" value="KAK4122989.1"/>
    <property type="molecule type" value="Genomic_DNA"/>
</dbReference>